<dbReference type="SUPFAM" id="SSF47226">
    <property type="entry name" value="Histidine-containing phosphotransfer domain, HPT domain"/>
    <property type="match status" value="1"/>
</dbReference>
<gene>
    <name evidence="3" type="ORF">OIK44_03480</name>
</gene>
<dbReference type="EMBL" id="JAQQXR010000001">
    <property type="protein sequence ID" value="MDC8756650.1"/>
    <property type="molecule type" value="Genomic_DNA"/>
</dbReference>
<comment type="caution">
    <text evidence="3">The sequence shown here is derived from an EMBL/GenBank/DDBJ whole genome shotgun (WGS) entry which is preliminary data.</text>
</comment>
<dbReference type="Proteomes" id="UP001221208">
    <property type="component" value="Unassembled WGS sequence"/>
</dbReference>
<organism evidence="3 4">
    <name type="scientific">Janthinobacterium fluminis</name>
    <dbReference type="NCBI Taxonomy" id="2987524"/>
    <lineage>
        <taxon>Bacteria</taxon>
        <taxon>Pseudomonadati</taxon>
        <taxon>Pseudomonadota</taxon>
        <taxon>Betaproteobacteria</taxon>
        <taxon>Burkholderiales</taxon>
        <taxon>Oxalobacteraceae</taxon>
        <taxon>Janthinobacterium</taxon>
    </lineage>
</organism>
<evidence type="ECO:0000313" key="3">
    <source>
        <dbReference type="EMBL" id="MDC8756650.1"/>
    </source>
</evidence>
<dbReference type="RefSeq" id="WP_273669286.1">
    <property type="nucleotide sequence ID" value="NZ_JAQQXR010000001.1"/>
</dbReference>
<dbReference type="InterPro" id="IPR036641">
    <property type="entry name" value="HPT_dom_sf"/>
</dbReference>
<dbReference type="Pfam" id="PF01627">
    <property type="entry name" value="Hpt"/>
    <property type="match status" value="1"/>
</dbReference>
<sequence length="124" mass="12728">MATPIDPDFRARLNALNDKYAANVPGLMAAIAEALARCEAQGRAPPALAALHKTLHAVAGSAGTFGFAALGLECRRLEQLLRRIMDGAAADGWPALAGGVARLLAWAASDPKAGPPPADSGLYL</sequence>
<dbReference type="Gene3D" id="1.20.120.160">
    <property type="entry name" value="HPT domain"/>
    <property type="match status" value="1"/>
</dbReference>
<evidence type="ECO:0000256" key="1">
    <source>
        <dbReference type="ARBA" id="ARBA00023012"/>
    </source>
</evidence>
<keyword evidence="4" id="KW-1185">Reference proteome</keyword>
<protein>
    <submittedName>
        <fullName evidence="3">Hpt domain-containing protein</fullName>
    </submittedName>
</protein>
<keyword evidence="1" id="KW-0902">Two-component regulatory system</keyword>
<reference evidence="3 4" key="1">
    <citation type="submission" date="2022-10" db="EMBL/GenBank/DDBJ databases">
        <title>Janthinobacterium sp. hw3 Genome sequencing.</title>
        <authorList>
            <person name="Park S."/>
        </authorList>
    </citation>
    <scope>NUCLEOTIDE SEQUENCE [LARGE SCALE GENOMIC DNA]</scope>
    <source>
        <strain evidence="4">hw3</strain>
    </source>
</reference>
<name>A0ABT5JV84_9BURK</name>
<feature type="domain" description="HPt" evidence="2">
    <location>
        <begin position="21"/>
        <end position="97"/>
    </location>
</feature>
<evidence type="ECO:0000259" key="2">
    <source>
        <dbReference type="Pfam" id="PF01627"/>
    </source>
</evidence>
<proteinExistence type="predicted"/>
<evidence type="ECO:0000313" key="4">
    <source>
        <dbReference type="Proteomes" id="UP001221208"/>
    </source>
</evidence>
<accession>A0ABT5JV84</accession>
<dbReference type="InterPro" id="IPR008207">
    <property type="entry name" value="Sig_transdc_His_kin_Hpt_dom"/>
</dbReference>